<proteinExistence type="predicted"/>
<dbReference type="Proteomes" id="UP001163324">
    <property type="component" value="Chromosome 5"/>
</dbReference>
<keyword evidence="2" id="KW-1185">Reference proteome</keyword>
<gene>
    <name evidence="1" type="ORF">N3K66_005286</name>
</gene>
<evidence type="ECO:0000313" key="2">
    <source>
        <dbReference type="Proteomes" id="UP001163324"/>
    </source>
</evidence>
<comment type="caution">
    <text evidence="1">The sequence shown here is derived from an EMBL/GenBank/DDBJ whole genome shotgun (WGS) entry which is preliminary data.</text>
</comment>
<reference evidence="1" key="1">
    <citation type="submission" date="2022-10" db="EMBL/GenBank/DDBJ databases">
        <title>Complete Genome of Trichothecium roseum strain YXFP-22015, a Plant Pathogen Isolated from Citrus.</title>
        <authorList>
            <person name="Wang Y."/>
            <person name="Zhu L."/>
        </authorList>
    </citation>
    <scope>NUCLEOTIDE SEQUENCE</scope>
    <source>
        <strain evidence="1">YXFP-22015</strain>
    </source>
</reference>
<sequence length="547" mass="61045">MTVWAQVVSLPSLTLSAAVQALVAIKLFPAYYGSQNHLAFWGIVFLVNYSLGAAFWLFIYPRLFSPFRYIRGPRELISPSHKTLLVKDGPSGEIFVDIARRYPGQDFVCLNKTATALLVTNPRLLADVLVHRCYDFGKPPKIAAFLRGFLGDGLIIVEGDRHKFLRKNTMPAFAFRHIKDLYPMMWDKAGLLMRTLEKDVGANSATGSSVVELTTWASKVTLDIIGIAGLGRRLNTVEKDQDPLQQTFEEILEPSREKLLFSAMSFVFGPAFVRLLPWRMNNVFRELAGSLESICRPMLAEKREAIAKKQDDHFDVLSLLIKSNNFSDTELKDQLLTFLAAGHETTASALTWACYLLAKHPELQDRLRQEVEQNLPSDPSSSAEQPADLAGILEQLPFLNGVINETLRLYPTVPLTMRTALQDTRVGDQFIPKGSSLVISIWLINRSPEIWGPDAAEIRPGRWISADGKPSQSGGTGSNYDFLTFLHGPRSCIGQGFAKAEMRCLLAAMVAAFSWELAMDDGKVVPRGVITIKPENGMHLRLRPLRR</sequence>
<accession>A0ACC0UY47</accession>
<protein>
    <submittedName>
        <fullName evidence="1">Uncharacterized protein</fullName>
    </submittedName>
</protein>
<organism evidence="1 2">
    <name type="scientific">Trichothecium roseum</name>
    <dbReference type="NCBI Taxonomy" id="47278"/>
    <lineage>
        <taxon>Eukaryota</taxon>
        <taxon>Fungi</taxon>
        <taxon>Dikarya</taxon>
        <taxon>Ascomycota</taxon>
        <taxon>Pezizomycotina</taxon>
        <taxon>Sordariomycetes</taxon>
        <taxon>Hypocreomycetidae</taxon>
        <taxon>Hypocreales</taxon>
        <taxon>Hypocreales incertae sedis</taxon>
        <taxon>Trichothecium</taxon>
    </lineage>
</organism>
<evidence type="ECO:0000313" key="1">
    <source>
        <dbReference type="EMBL" id="KAI9898825.1"/>
    </source>
</evidence>
<name>A0ACC0UY47_9HYPO</name>
<dbReference type="EMBL" id="CM047944">
    <property type="protein sequence ID" value="KAI9898825.1"/>
    <property type="molecule type" value="Genomic_DNA"/>
</dbReference>